<comment type="caution">
    <text evidence="3">The sequence shown here is derived from an EMBL/GenBank/DDBJ whole genome shotgun (WGS) entry which is preliminary data.</text>
</comment>
<dbReference type="AlphaFoldDB" id="A0A6N8S6F7"/>
<evidence type="ECO:0000256" key="1">
    <source>
        <dbReference type="ARBA" id="ARBA00022849"/>
    </source>
</evidence>
<sequence>MEGVSPAHQETRSRTPRSLLFMCRMNAVRSPMAETIARSLLPGTYVASAGVRPGERDPFVDAVLDEVGLSLGRHAPRSLDELEDDYFDLIVTLAPEAHHAALELTRSMAVDVMYWPTPDPTVATGTREQILNSYRDVRELLKTLIEKRLKDPG</sequence>
<evidence type="ECO:0000313" key="4">
    <source>
        <dbReference type="Proteomes" id="UP000435802"/>
    </source>
</evidence>
<protein>
    <submittedName>
        <fullName evidence="3">Protein-tyrosine-phosphatase</fullName>
    </submittedName>
</protein>
<feature type="domain" description="Phosphotyrosine protein phosphatase I" evidence="2">
    <location>
        <begin position="17"/>
        <end position="151"/>
    </location>
</feature>
<dbReference type="RefSeq" id="WP_160857615.1">
    <property type="nucleotide sequence ID" value="NZ_WUMK01000002.1"/>
</dbReference>
<dbReference type="GO" id="GO:0046685">
    <property type="term" value="P:response to arsenic-containing substance"/>
    <property type="evidence" value="ECO:0007669"/>
    <property type="project" value="UniProtKB-KW"/>
</dbReference>
<dbReference type="EMBL" id="WUMK01000002">
    <property type="protein sequence ID" value="MXN44634.1"/>
    <property type="molecule type" value="Genomic_DNA"/>
</dbReference>
<dbReference type="SUPFAM" id="SSF52788">
    <property type="entry name" value="Phosphotyrosine protein phosphatases I"/>
    <property type="match status" value="1"/>
</dbReference>
<dbReference type="Gene3D" id="3.40.50.2300">
    <property type="match status" value="1"/>
</dbReference>
<name>A0A6N8S6F7_9HYPH</name>
<accession>A0A6N8S6F7</accession>
<gene>
    <name evidence="3" type="ORF">GR138_05495</name>
</gene>
<dbReference type="InterPro" id="IPR023485">
    <property type="entry name" value="Ptyr_pPase"/>
</dbReference>
<dbReference type="Pfam" id="PF01451">
    <property type="entry name" value="LMWPc"/>
    <property type="match status" value="1"/>
</dbReference>
<dbReference type="Proteomes" id="UP000435802">
    <property type="component" value="Unassembled WGS sequence"/>
</dbReference>
<organism evidence="3 4">
    <name type="scientific">Shinella kummerowiae</name>
    <dbReference type="NCBI Taxonomy" id="417745"/>
    <lineage>
        <taxon>Bacteria</taxon>
        <taxon>Pseudomonadati</taxon>
        <taxon>Pseudomonadota</taxon>
        <taxon>Alphaproteobacteria</taxon>
        <taxon>Hyphomicrobiales</taxon>
        <taxon>Rhizobiaceae</taxon>
        <taxon>Shinella</taxon>
    </lineage>
</organism>
<dbReference type="PANTHER" id="PTHR43428:SF1">
    <property type="entry name" value="ARSENATE REDUCTASE"/>
    <property type="match status" value="1"/>
</dbReference>
<dbReference type="InterPro" id="IPR036196">
    <property type="entry name" value="Ptyr_pPase_sf"/>
</dbReference>
<proteinExistence type="predicted"/>
<evidence type="ECO:0000313" key="3">
    <source>
        <dbReference type="EMBL" id="MXN44634.1"/>
    </source>
</evidence>
<reference evidence="3 4" key="1">
    <citation type="submission" date="2019-12" db="EMBL/GenBank/DDBJ databases">
        <title>Shinella kummerowiae sp. nov., a symbiotic bacterium isolated from root nodules of the herbal legume Kummerowia stipulacea.</title>
        <authorList>
            <person name="Gao J."/>
        </authorList>
    </citation>
    <scope>NUCLEOTIDE SEQUENCE [LARGE SCALE GENOMIC DNA]</scope>
    <source>
        <strain evidence="3 4">CCBAU 25048</strain>
    </source>
</reference>
<dbReference type="PANTHER" id="PTHR43428">
    <property type="entry name" value="ARSENATE REDUCTASE"/>
    <property type="match status" value="1"/>
</dbReference>
<evidence type="ECO:0000259" key="2">
    <source>
        <dbReference type="SMART" id="SM00226"/>
    </source>
</evidence>
<dbReference type="SMART" id="SM00226">
    <property type="entry name" value="LMWPc"/>
    <property type="match status" value="1"/>
</dbReference>
<keyword evidence="4" id="KW-1185">Reference proteome</keyword>
<dbReference type="OrthoDB" id="9799372at2"/>
<keyword evidence="1" id="KW-0059">Arsenical resistance</keyword>